<gene>
    <name evidence="3" type="ORF">FBZ90_106265</name>
</gene>
<dbReference type="SFLD" id="SFLDG00358">
    <property type="entry name" value="Main_(cytGST)"/>
    <property type="match status" value="1"/>
</dbReference>
<proteinExistence type="predicted"/>
<dbReference type="InterPro" id="IPR036282">
    <property type="entry name" value="Glutathione-S-Trfase_C_sf"/>
</dbReference>
<comment type="caution">
    <text evidence="3">The sequence shown here is derived from an EMBL/GenBank/DDBJ whole genome shotgun (WGS) entry which is preliminary data.</text>
</comment>
<sequence>MLTFFHCPHTRSSSIHYLLEELGVAYETEIIDIHAQGGASESYRTVQPHKKVPAIRHATAKGDVVVTERAAITLYLADAFPRAGLAPALDDPRRGPYLTSVVYVDAVADPCLVAHLNQWQYEGKGAAFGTFADMVANLERTLTTHAYAVGDRFTAADTQWGVMLYWAMDVMGLFQDKPIFRAYLNRLANRPAFQRFAKAMAAAA</sequence>
<dbReference type="InterPro" id="IPR036249">
    <property type="entry name" value="Thioredoxin-like_sf"/>
</dbReference>
<dbReference type="Proteomes" id="UP000315751">
    <property type="component" value="Unassembled WGS sequence"/>
</dbReference>
<dbReference type="RefSeq" id="WP_145732465.1">
    <property type="nucleotide sequence ID" value="NZ_VITR01000006.1"/>
</dbReference>
<dbReference type="GO" id="GO:0016740">
    <property type="term" value="F:transferase activity"/>
    <property type="evidence" value="ECO:0007669"/>
    <property type="project" value="UniProtKB-KW"/>
</dbReference>
<organism evidence="3 4">
    <name type="scientific">Nitrospirillum amazonense</name>
    <dbReference type="NCBI Taxonomy" id="28077"/>
    <lineage>
        <taxon>Bacteria</taxon>
        <taxon>Pseudomonadati</taxon>
        <taxon>Pseudomonadota</taxon>
        <taxon>Alphaproteobacteria</taxon>
        <taxon>Rhodospirillales</taxon>
        <taxon>Azospirillaceae</taxon>
        <taxon>Nitrospirillum</taxon>
    </lineage>
</organism>
<protein>
    <submittedName>
        <fullName evidence="3">Glutathione S-transferase</fullName>
    </submittedName>
</protein>
<reference evidence="3 4" key="1">
    <citation type="submission" date="2019-06" db="EMBL/GenBank/DDBJ databases">
        <title>Genomic Encyclopedia of Type Strains, Phase IV (KMG-V): Genome sequencing to study the core and pangenomes of soil and plant-associated prokaryotes.</title>
        <authorList>
            <person name="Whitman W."/>
        </authorList>
    </citation>
    <scope>NUCLEOTIDE SEQUENCE [LARGE SCALE GENOMIC DNA]</scope>
    <source>
        <strain evidence="3 4">BR 11622</strain>
    </source>
</reference>
<dbReference type="SFLD" id="SFLDS00019">
    <property type="entry name" value="Glutathione_Transferase_(cytos"/>
    <property type="match status" value="1"/>
</dbReference>
<keyword evidence="4" id="KW-1185">Reference proteome</keyword>
<dbReference type="InterPro" id="IPR004045">
    <property type="entry name" value="Glutathione_S-Trfase_N"/>
</dbReference>
<evidence type="ECO:0000259" key="2">
    <source>
        <dbReference type="PROSITE" id="PS50405"/>
    </source>
</evidence>
<dbReference type="InterPro" id="IPR010987">
    <property type="entry name" value="Glutathione-S-Trfase_C-like"/>
</dbReference>
<evidence type="ECO:0000259" key="1">
    <source>
        <dbReference type="PROSITE" id="PS50404"/>
    </source>
</evidence>
<evidence type="ECO:0000313" key="3">
    <source>
        <dbReference type="EMBL" id="TWB42664.1"/>
    </source>
</evidence>
<dbReference type="Pfam" id="PF02798">
    <property type="entry name" value="GST_N"/>
    <property type="match status" value="1"/>
</dbReference>
<accession>A0A560HAM5</accession>
<keyword evidence="3" id="KW-0808">Transferase</keyword>
<dbReference type="PANTHER" id="PTHR44051">
    <property type="entry name" value="GLUTATHIONE S-TRANSFERASE-RELATED"/>
    <property type="match status" value="1"/>
</dbReference>
<dbReference type="Gene3D" id="3.40.30.10">
    <property type="entry name" value="Glutaredoxin"/>
    <property type="match status" value="1"/>
</dbReference>
<dbReference type="SUPFAM" id="SSF47616">
    <property type="entry name" value="GST C-terminal domain-like"/>
    <property type="match status" value="1"/>
</dbReference>
<dbReference type="PANTHER" id="PTHR44051:SF21">
    <property type="entry name" value="GLUTATHIONE S-TRANSFERASE FAMILY PROTEIN"/>
    <property type="match status" value="1"/>
</dbReference>
<name>A0A560HAM5_9PROT</name>
<dbReference type="OrthoDB" id="9811242at2"/>
<dbReference type="Gene3D" id="1.20.1050.10">
    <property type="match status" value="1"/>
</dbReference>
<dbReference type="PROSITE" id="PS50404">
    <property type="entry name" value="GST_NTER"/>
    <property type="match status" value="1"/>
</dbReference>
<dbReference type="CDD" id="cd03046">
    <property type="entry name" value="GST_N_GTT1_like"/>
    <property type="match status" value="1"/>
</dbReference>
<dbReference type="SUPFAM" id="SSF52833">
    <property type="entry name" value="Thioredoxin-like"/>
    <property type="match status" value="1"/>
</dbReference>
<feature type="domain" description="GST C-terminal" evidence="2">
    <location>
        <begin position="90"/>
        <end position="204"/>
    </location>
</feature>
<evidence type="ECO:0000313" key="4">
    <source>
        <dbReference type="Proteomes" id="UP000315751"/>
    </source>
</evidence>
<dbReference type="AlphaFoldDB" id="A0A560HAM5"/>
<dbReference type="EMBL" id="VITR01000006">
    <property type="protein sequence ID" value="TWB42664.1"/>
    <property type="molecule type" value="Genomic_DNA"/>
</dbReference>
<feature type="domain" description="GST N-terminal" evidence="1">
    <location>
        <begin position="1"/>
        <end position="84"/>
    </location>
</feature>
<dbReference type="SFLD" id="SFLDG01150">
    <property type="entry name" value="Main.1:_Beta-like"/>
    <property type="match status" value="1"/>
</dbReference>
<dbReference type="InterPro" id="IPR040079">
    <property type="entry name" value="Glutathione_S-Trfase"/>
</dbReference>
<dbReference type="PROSITE" id="PS50405">
    <property type="entry name" value="GST_CTER"/>
    <property type="match status" value="1"/>
</dbReference>